<dbReference type="PROSITE" id="PS51186">
    <property type="entry name" value="GNAT"/>
    <property type="match status" value="1"/>
</dbReference>
<dbReference type="GO" id="GO:0016410">
    <property type="term" value="F:N-acyltransferase activity"/>
    <property type="evidence" value="ECO:0007669"/>
    <property type="project" value="TreeGrafter"/>
</dbReference>
<dbReference type="GO" id="GO:0046677">
    <property type="term" value="P:response to antibiotic"/>
    <property type="evidence" value="ECO:0007669"/>
    <property type="project" value="UniProtKB-KW"/>
</dbReference>
<evidence type="ECO:0000313" key="4">
    <source>
        <dbReference type="Proteomes" id="UP000035100"/>
    </source>
</evidence>
<dbReference type="AlphaFoldDB" id="A0A0D0Q6Z0"/>
<dbReference type="PANTHER" id="PTHR31438">
    <property type="entry name" value="LYSINE N-ACYLTRANSFERASE C17G9.06C-RELATED"/>
    <property type="match status" value="1"/>
</dbReference>
<dbReference type="eggNOG" id="COG1670">
    <property type="taxonomic scope" value="Bacteria"/>
</dbReference>
<comment type="caution">
    <text evidence="3">The sequence shown here is derived from an EMBL/GenBank/DDBJ whole genome shotgun (WGS) entry which is preliminary data.</text>
</comment>
<dbReference type="EMBL" id="AONG01000006">
    <property type="protein sequence ID" value="KIQ70174.1"/>
    <property type="molecule type" value="Genomic_DNA"/>
</dbReference>
<dbReference type="RefSeq" id="WP_018302911.1">
    <property type="nucleotide sequence ID" value="NZ_KB902288.1"/>
</dbReference>
<dbReference type="Gene3D" id="3.40.630.30">
    <property type="match status" value="1"/>
</dbReference>
<dbReference type="SUPFAM" id="SSF55729">
    <property type="entry name" value="Acyl-CoA N-acyltransferases (Nat)"/>
    <property type="match status" value="1"/>
</dbReference>
<accession>A0A0D0Q6Z0</accession>
<dbReference type="STRING" id="1123501.Wenmar_01132"/>
<sequence>MSYRFRPATPADLPLLRRWIAAPHVAEWWDAEDPCDESDLADPSVRRWIVEPGGAPFAYAQDYDPHAEPGHHFADLPRGARGIDQFIGEAAMTGRGHGTAFLRQRVAELFAEGAPAIGTDPHPDNARAIAVYRKVGFVAYGAPLVAPWGLVQPMVARRGA</sequence>
<evidence type="ECO:0000313" key="3">
    <source>
        <dbReference type="EMBL" id="KIQ70174.1"/>
    </source>
</evidence>
<dbReference type="Pfam" id="PF13523">
    <property type="entry name" value="Acetyltransf_8"/>
    <property type="match status" value="1"/>
</dbReference>
<organism evidence="3 4">
    <name type="scientific">Wenxinia marina DSM 24838</name>
    <dbReference type="NCBI Taxonomy" id="1123501"/>
    <lineage>
        <taxon>Bacteria</taxon>
        <taxon>Pseudomonadati</taxon>
        <taxon>Pseudomonadota</taxon>
        <taxon>Alphaproteobacteria</taxon>
        <taxon>Rhodobacterales</taxon>
        <taxon>Roseobacteraceae</taxon>
        <taxon>Wenxinia</taxon>
    </lineage>
</organism>
<reference evidence="3 4" key="1">
    <citation type="submission" date="2013-01" db="EMBL/GenBank/DDBJ databases">
        <authorList>
            <person name="Fiebig A."/>
            <person name="Goeker M."/>
            <person name="Klenk H.-P.P."/>
        </authorList>
    </citation>
    <scope>NUCLEOTIDE SEQUENCE [LARGE SCALE GENOMIC DNA]</scope>
    <source>
        <strain evidence="3 4">DSM 24838</strain>
    </source>
</reference>
<gene>
    <name evidence="3" type="ORF">Wenmar_01132</name>
</gene>
<evidence type="ECO:0000259" key="2">
    <source>
        <dbReference type="PROSITE" id="PS51186"/>
    </source>
</evidence>
<dbReference type="InterPro" id="IPR016181">
    <property type="entry name" value="Acyl_CoA_acyltransferase"/>
</dbReference>
<evidence type="ECO:0000256" key="1">
    <source>
        <dbReference type="ARBA" id="ARBA00023251"/>
    </source>
</evidence>
<keyword evidence="3" id="KW-0808">Transferase</keyword>
<name>A0A0D0Q6Z0_9RHOB</name>
<dbReference type="InterPro" id="IPR000182">
    <property type="entry name" value="GNAT_dom"/>
</dbReference>
<protein>
    <submittedName>
        <fullName evidence="3">Acetyltransferase</fullName>
    </submittedName>
</protein>
<dbReference type="Proteomes" id="UP000035100">
    <property type="component" value="Unassembled WGS sequence"/>
</dbReference>
<keyword evidence="1" id="KW-0046">Antibiotic resistance</keyword>
<feature type="domain" description="N-acetyltransferase" evidence="2">
    <location>
        <begin position="3"/>
        <end position="159"/>
    </location>
</feature>
<proteinExistence type="predicted"/>
<dbReference type="PANTHER" id="PTHR31438:SF1">
    <property type="entry name" value="LYSINE N-ACYLTRANSFERASE C17G9.06C-RELATED"/>
    <property type="match status" value="1"/>
</dbReference>
<keyword evidence="4" id="KW-1185">Reference proteome</keyword>
<dbReference type="OrthoDB" id="9814648at2"/>